<dbReference type="EMBL" id="JAJTND010000005">
    <property type="protein sequence ID" value="MCE3533614.1"/>
    <property type="molecule type" value="Genomic_DNA"/>
</dbReference>
<dbReference type="Proteomes" id="UP001320170">
    <property type="component" value="Unassembled WGS sequence"/>
</dbReference>
<evidence type="ECO:0000313" key="3">
    <source>
        <dbReference type="Proteomes" id="UP001320170"/>
    </source>
</evidence>
<name>A0ABS8X6N3_9GAMM</name>
<evidence type="ECO:0000256" key="1">
    <source>
        <dbReference type="SAM" id="MobiDB-lite"/>
    </source>
</evidence>
<proteinExistence type="predicted"/>
<gene>
    <name evidence="2" type="ORF">LXO92_14670</name>
</gene>
<feature type="compositionally biased region" description="Basic and acidic residues" evidence="1">
    <location>
        <begin position="38"/>
        <end position="53"/>
    </location>
</feature>
<dbReference type="RefSeq" id="WP_232891236.1">
    <property type="nucleotide sequence ID" value="NZ_JAJSPM010000009.1"/>
</dbReference>
<organism evidence="2 3">
    <name type="scientific">Legionella resiliens</name>
    <dbReference type="NCBI Taxonomy" id="2905958"/>
    <lineage>
        <taxon>Bacteria</taxon>
        <taxon>Pseudomonadati</taxon>
        <taxon>Pseudomonadota</taxon>
        <taxon>Gammaproteobacteria</taxon>
        <taxon>Legionellales</taxon>
        <taxon>Legionellaceae</taxon>
        <taxon>Legionella</taxon>
    </lineage>
</organism>
<accession>A0ABS8X6N3</accession>
<reference evidence="2 3" key="1">
    <citation type="journal article" date="2024" name="Pathogens">
        <title>Characterization of a Novel Species of Legionella Isolated from a Healthcare Facility: Legionella resiliens sp. nov.</title>
        <authorList>
            <person name="Cristino S."/>
            <person name="Pascale M.R."/>
            <person name="Marino F."/>
            <person name="Derelitto C."/>
            <person name="Salaris S."/>
            <person name="Orsini M."/>
            <person name="Squarzoni S."/>
            <person name="Grottola A."/>
            <person name="Girolamini L."/>
        </authorList>
    </citation>
    <scope>NUCLEOTIDE SEQUENCE [LARGE SCALE GENOMIC DNA]</scope>
    <source>
        <strain evidence="2 3">8cVS16</strain>
    </source>
</reference>
<comment type="caution">
    <text evidence="2">The sequence shown here is derived from an EMBL/GenBank/DDBJ whole genome shotgun (WGS) entry which is preliminary data.</text>
</comment>
<evidence type="ECO:0000313" key="2">
    <source>
        <dbReference type="EMBL" id="MCE3533614.1"/>
    </source>
</evidence>
<sequence length="255" mass="28716">MSKHLNKTTAEKPQKKVGKSEPYEGSELQKRVHGAIQKGEKRKEEQAKKEEIERQKEEALSDLLGKHGVWKQLKAAQIKVQAEKNEKISGQLEEAKHHIHRNTPPSVKAVFELIEALNSFEGEIGLGTDKARLLAAAQLGEQLAALAQATNGNPEKKRYQQTLGQFEEACSEIMKVNYKRLAAEPTLWNYIKDKFNSAMKWIHLAPRGLVLDTTLDSSALIKDEKVQAKFKEILNTNVKIEHEPDVDTPLRGPTK</sequence>
<feature type="region of interest" description="Disordered" evidence="1">
    <location>
        <begin position="1"/>
        <end position="53"/>
    </location>
</feature>
<keyword evidence="3" id="KW-1185">Reference proteome</keyword>
<feature type="compositionally biased region" description="Basic and acidic residues" evidence="1">
    <location>
        <begin position="9"/>
        <end position="30"/>
    </location>
</feature>
<protein>
    <submittedName>
        <fullName evidence="2">Uncharacterized protein</fullName>
    </submittedName>
</protein>